<keyword evidence="5 7" id="KW-1133">Transmembrane helix</keyword>
<feature type="transmembrane region" description="Helical" evidence="7">
    <location>
        <begin position="88"/>
        <end position="106"/>
    </location>
</feature>
<evidence type="ECO:0000256" key="5">
    <source>
        <dbReference type="ARBA" id="ARBA00022989"/>
    </source>
</evidence>
<evidence type="ECO:0000256" key="1">
    <source>
        <dbReference type="ARBA" id="ARBA00004651"/>
    </source>
</evidence>
<dbReference type="PANTHER" id="PTHR30074">
    <property type="entry name" value="FORMATE DEHYDROGENASE, NITRATE-INDUCIBLE, CYTOCHROME B556 FDN SUBUNIT"/>
    <property type="match status" value="1"/>
</dbReference>
<dbReference type="GO" id="GO:0009061">
    <property type="term" value="P:anaerobic respiration"/>
    <property type="evidence" value="ECO:0007669"/>
    <property type="project" value="TreeGrafter"/>
</dbReference>
<proteinExistence type="inferred from homology"/>
<reference evidence="8" key="1">
    <citation type="submission" date="2019-03" db="EMBL/GenBank/DDBJ databases">
        <authorList>
            <person name="Hao L."/>
        </authorList>
    </citation>
    <scope>NUCLEOTIDE SEQUENCE</scope>
</reference>
<dbReference type="EMBL" id="CAADRN010000140">
    <property type="protein sequence ID" value="VFU13641.1"/>
    <property type="molecule type" value="Genomic_DNA"/>
</dbReference>
<feature type="transmembrane region" description="Helical" evidence="7">
    <location>
        <begin position="12"/>
        <end position="31"/>
    </location>
</feature>
<feature type="transmembrane region" description="Helical" evidence="7">
    <location>
        <begin position="118"/>
        <end position="140"/>
    </location>
</feature>
<feature type="transmembrane region" description="Helical" evidence="7">
    <location>
        <begin position="243"/>
        <end position="260"/>
    </location>
</feature>
<dbReference type="InterPro" id="IPR051817">
    <property type="entry name" value="FDH_cytochrome_b556_subunit"/>
</dbReference>
<evidence type="ECO:0000256" key="7">
    <source>
        <dbReference type="SAM" id="Phobius"/>
    </source>
</evidence>
<protein>
    <submittedName>
        <fullName evidence="8">Ni/Fe-hydrogenase 2 b-type cytochrome subunit (NrfD family Polysulphide reductase)</fullName>
    </submittedName>
</protein>
<feature type="transmembrane region" description="Helical" evidence="7">
    <location>
        <begin position="305"/>
        <end position="323"/>
    </location>
</feature>
<dbReference type="GO" id="GO:0005886">
    <property type="term" value="C:plasma membrane"/>
    <property type="evidence" value="ECO:0007669"/>
    <property type="project" value="UniProtKB-SubCell"/>
</dbReference>
<dbReference type="PANTHER" id="PTHR30074:SF4">
    <property type="entry name" value="NI_FE-HYDROGENASE 2 B-TYPE CYTOCHROME SUBUNIT-RELATED"/>
    <property type="match status" value="1"/>
</dbReference>
<evidence type="ECO:0000256" key="4">
    <source>
        <dbReference type="ARBA" id="ARBA00022692"/>
    </source>
</evidence>
<accession>A0A485LYW8</accession>
<evidence type="ECO:0000313" key="8">
    <source>
        <dbReference type="EMBL" id="VFU13641.1"/>
    </source>
</evidence>
<sequence>MRFGKNWKFKITPFRILLIIFVLIAAAAALYRFVYGLGAVTNLSDEWPWGLWIGFDLLCGIALAGGGFSTALIVHVLHKDKYLPIARAALLTSLIGYIIAMVSLFLDIGRWFNFWRPFFYWGYHSVLFEVFWCISLYTTVQVLEFGDIFFEKVKCAPLKKILGALMTPLLILGIVLPSLHQSSLGSLYIVAVDRLYPLWWSMLIPFFFVWSAFFLGPAMVTVEGTLAARAYKREPEMHIFESLTKVTLVMMIIYLIVKIVDLVYRGVFSMAFNGSFESNMFLIEMIVFVIVPIIMYSINSIRTKLWGVLTASILVVAGVIFNRMNVVFTGMADAMGGHYFPTIWEWLITIGMWSALVLLYCFVVENFPILPKEEKHTHGSGVAYGKGIHA</sequence>
<keyword evidence="6 7" id="KW-0472">Membrane</keyword>
<feature type="transmembrane region" description="Helical" evidence="7">
    <location>
        <begin position="51"/>
        <end position="76"/>
    </location>
</feature>
<feature type="transmembrane region" description="Helical" evidence="7">
    <location>
        <begin position="280"/>
        <end position="298"/>
    </location>
</feature>
<gene>
    <name evidence="8" type="primary">hybB</name>
    <name evidence="8" type="ORF">SCFA_2240003</name>
</gene>
<feature type="transmembrane region" description="Helical" evidence="7">
    <location>
        <begin position="199"/>
        <end position="222"/>
    </location>
</feature>
<keyword evidence="3" id="KW-1003">Cell membrane</keyword>
<comment type="similarity">
    <text evidence="2">Belongs to the NrfD family.</text>
</comment>
<comment type="subcellular location">
    <subcellularLocation>
        <location evidence="1">Cell membrane</location>
        <topology evidence="1">Multi-pass membrane protein</topology>
    </subcellularLocation>
</comment>
<name>A0A485LYW8_9ZZZZ</name>
<keyword evidence="4 7" id="KW-0812">Transmembrane</keyword>
<dbReference type="Gene3D" id="1.20.1630.10">
    <property type="entry name" value="Formate dehydrogenase/DMSO reductase domain"/>
    <property type="match status" value="1"/>
</dbReference>
<evidence type="ECO:0000256" key="2">
    <source>
        <dbReference type="ARBA" id="ARBA00008929"/>
    </source>
</evidence>
<evidence type="ECO:0000256" key="6">
    <source>
        <dbReference type="ARBA" id="ARBA00023136"/>
    </source>
</evidence>
<dbReference type="AlphaFoldDB" id="A0A485LYW8"/>
<organism evidence="8">
    <name type="scientific">anaerobic digester metagenome</name>
    <dbReference type="NCBI Taxonomy" id="1263854"/>
    <lineage>
        <taxon>unclassified sequences</taxon>
        <taxon>metagenomes</taxon>
        <taxon>ecological metagenomes</taxon>
    </lineage>
</organism>
<feature type="transmembrane region" description="Helical" evidence="7">
    <location>
        <begin position="343"/>
        <end position="363"/>
    </location>
</feature>
<dbReference type="Pfam" id="PF03916">
    <property type="entry name" value="NrfD"/>
    <property type="match status" value="1"/>
</dbReference>
<evidence type="ECO:0000256" key="3">
    <source>
        <dbReference type="ARBA" id="ARBA00022475"/>
    </source>
</evidence>
<dbReference type="InterPro" id="IPR005614">
    <property type="entry name" value="NrfD-like"/>
</dbReference>
<feature type="transmembrane region" description="Helical" evidence="7">
    <location>
        <begin position="161"/>
        <end position="179"/>
    </location>
</feature>